<organism evidence="2 3">
    <name type="scientific">Actinacidiphila yanglinensis</name>
    <dbReference type="NCBI Taxonomy" id="310779"/>
    <lineage>
        <taxon>Bacteria</taxon>
        <taxon>Bacillati</taxon>
        <taxon>Actinomycetota</taxon>
        <taxon>Actinomycetes</taxon>
        <taxon>Kitasatosporales</taxon>
        <taxon>Streptomycetaceae</taxon>
        <taxon>Actinacidiphila</taxon>
    </lineage>
</organism>
<gene>
    <name evidence="2" type="ORF">SAMN05216223_104394</name>
</gene>
<evidence type="ECO:0000256" key="1">
    <source>
        <dbReference type="SAM" id="MobiDB-lite"/>
    </source>
</evidence>
<dbReference type="RefSeq" id="WP_103885654.1">
    <property type="nucleotide sequence ID" value="NZ_FNVU01000004.1"/>
</dbReference>
<proteinExistence type="predicted"/>
<feature type="compositionally biased region" description="Low complexity" evidence="1">
    <location>
        <begin position="1"/>
        <end position="18"/>
    </location>
</feature>
<evidence type="ECO:0000313" key="2">
    <source>
        <dbReference type="EMBL" id="SEG33187.1"/>
    </source>
</evidence>
<reference evidence="2 3" key="1">
    <citation type="submission" date="2016-10" db="EMBL/GenBank/DDBJ databases">
        <authorList>
            <person name="de Groot N.N."/>
        </authorList>
    </citation>
    <scope>NUCLEOTIDE SEQUENCE [LARGE SCALE GENOMIC DNA]</scope>
    <source>
        <strain evidence="2 3">CGMCC 4.2023</strain>
    </source>
</reference>
<accession>A0A1H5ZC09</accession>
<dbReference type="Proteomes" id="UP000236754">
    <property type="component" value="Unassembled WGS sequence"/>
</dbReference>
<evidence type="ECO:0000313" key="3">
    <source>
        <dbReference type="Proteomes" id="UP000236754"/>
    </source>
</evidence>
<protein>
    <submittedName>
        <fullName evidence="2">Uncharacterized protein</fullName>
    </submittedName>
</protein>
<keyword evidence="3" id="KW-1185">Reference proteome</keyword>
<feature type="region of interest" description="Disordered" evidence="1">
    <location>
        <begin position="1"/>
        <end position="60"/>
    </location>
</feature>
<name>A0A1H5ZC09_9ACTN</name>
<dbReference type="EMBL" id="FNVU01000004">
    <property type="protein sequence ID" value="SEG33187.1"/>
    <property type="molecule type" value="Genomic_DNA"/>
</dbReference>
<dbReference type="AlphaFoldDB" id="A0A1H5ZC09"/>
<sequence>MSTENAPAEPTEAAAAAPKGKTVKPNNQYQDIIAEGVSEASDTAEETAAKPIKPDNQYQD</sequence>